<keyword evidence="7" id="KW-1185">Reference proteome</keyword>
<keyword evidence="3" id="KW-0472">Membrane</keyword>
<feature type="region of interest" description="Disordered" evidence="2">
    <location>
        <begin position="101"/>
        <end position="127"/>
    </location>
</feature>
<dbReference type="Pfam" id="PF01484">
    <property type="entry name" value="Col_cuticle_N"/>
    <property type="match status" value="1"/>
</dbReference>
<feature type="domain" description="Nematode cuticle collagen N-terminal" evidence="4">
    <location>
        <begin position="5"/>
        <end position="57"/>
    </location>
</feature>
<evidence type="ECO:0000313" key="7">
    <source>
        <dbReference type="Proteomes" id="UP000274756"/>
    </source>
</evidence>
<evidence type="ECO:0000256" key="1">
    <source>
        <dbReference type="ARBA" id="ARBA00022737"/>
    </source>
</evidence>
<evidence type="ECO:0000259" key="4">
    <source>
        <dbReference type="SMART" id="SM01088"/>
    </source>
</evidence>
<evidence type="ECO:0000256" key="2">
    <source>
        <dbReference type="SAM" id="MobiDB-lite"/>
    </source>
</evidence>
<reference evidence="5 7" key="2">
    <citation type="submission" date="2018-11" db="EMBL/GenBank/DDBJ databases">
        <authorList>
            <consortium name="Pathogen Informatics"/>
        </authorList>
    </citation>
    <scope>NUCLEOTIDE SEQUENCE [LARGE SCALE GENOMIC DNA]</scope>
</reference>
<feature type="compositionally biased region" description="Low complexity" evidence="2">
    <location>
        <begin position="227"/>
        <end position="244"/>
    </location>
</feature>
<feature type="compositionally biased region" description="Low complexity" evidence="2">
    <location>
        <begin position="253"/>
        <end position="271"/>
    </location>
</feature>
<keyword evidence="3" id="KW-1133">Transmembrane helix</keyword>
<organism evidence="6 8">
    <name type="scientific">Dracunculus medinensis</name>
    <name type="common">Guinea worm</name>
    <dbReference type="NCBI Taxonomy" id="318479"/>
    <lineage>
        <taxon>Eukaryota</taxon>
        <taxon>Metazoa</taxon>
        <taxon>Ecdysozoa</taxon>
        <taxon>Nematoda</taxon>
        <taxon>Chromadorea</taxon>
        <taxon>Rhabditida</taxon>
        <taxon>Spirurina</taxon>
        <taxon>Dracunculoidea</taxon>
        <taxon>Dracunculidae</taxon>
        <taxon>Dracunculus</taxon>
    </lineage>
</organism>
<evidence type="ECO:0000313" key="6">
    <source>
        <dbReference type="Proteomes" id="UP000038040"/>
    </source>
</evidence>
<proteinExistence type="predicted"/>
<dbReference type="InterPro" id="IPR002486">
    <property type="entry name" value="Col_cuticle_N"/>
</dbReference>
<feature type="compositionally biased region" description="Low complexity" evidence="2">
    <location>
        <begin position="185"/>
        <end position="200"/>
    </location>
</feature>
<feature type="compositionally biased region" description="Low complexity" evidence="2">
    <location>
        <begin position="167"/>
        <end position="176"/>
    </location>
</feature>
<dbReference type="STRING" id="318479.A0A0N4UB22"/>
<feature type="region of interest" description="Disordered" evidence="2">
    <location>
        <begin position="143"/>
        <end position="271"/>
    </location>
</feature>
<feature type="region of interest" description="Disordered" evidence="2">
    <location>
        <begin position="301"/>
        <end position="322"/>
    </location>
</feature>
<sequence>MGTHLLVNIASAASGAIIVVSLITVGMIFQDINSFYYDVLGDMNDFKTLANDAWDELMMINSARKTENAKRPSVFETLTGKRRDKRQAHCACALQPVTCPPGPPGPPGLPGIPGEPGERGEDGRPGINGIAVMYGPDTRGGCIACPAGPPGPPGLDGPPGPPGPDGLPGIPGNHGFPGPPGLPGPVGDQGPPGPAGSIGPAGPPGAPGVVSKGTPGPKGPPGPPGLPGKQGANGAPGLPGAQGPMGPPGQPGLPGLDGKPGQPGVPGTVGVPGSDAAYCPCPPRSVQTAAIVAEPTYRQSDQYSRHVGRHRRVRKKYVSRTH</sequence>
<keyword evidence="3" id="KW-0812">Transmembrane</keyword>
<feature type="transmembrane region" description="Helical" evidence="3">
    <location>
        <begin position="6"/>
        <end position="29"/>
    </location>
</feature>
<feature type="compositionally biased region" description="Basic residues" evidence="2">
    <location>
        <begin position="306"/>
        <end position="322"/>
    </location>
</feature>
<dbReference type="SMART" id="SM01088">
    <property type="entry name" value="Col_cuticle_N"/>
    <property type="match status" value="1"/>
</dbReference>
<protein>
    <submittedName>
        <fullName evidence="8">Col_cuticle_N domain-containing protein</fullName>
    </submittedName>
</protein>
<dbReference type="PANTHER" id="PTHR24637">
    <property type="entry name" value="COLLAGEN"/>
    <property type="match status" value="1"/>
</dbReference>
<dbReference type="OrthoDB" id="5872223at2759"/>
<dbReference type="GO" id="GO:0042302">
    <property type="term" value="F:structural constituent of cuticle"/>
    <property type="evidence" value="ECO:0007669"/>
    <property type="project" value="InterPro"/>
</dbReference>
<reference evidence="8" key="1">
    <citation type="submission" date="2016-04" db="UniProtKB">
        <authorList>
            <consortium name="WormBaseParasite"/>
        </authorList>
    </citation>
    <scope>IDENTIFICATION</scope>
</reference>
<dbReference type="AlphaFoldDB" id="A0A0N4UB22"/>
<evidence type="ECO:0000313" key="8">
    <source>
        <dbReference type="WBParaSite" id="DME_0000438101-mRNA-1"/>
    </source>
</evidence>
<feature type="compositionally biased region" description="Pro residues" evidence="2">
    <location>
        <begin position="147"/>
        <end position="165"/>
    </location>
</feature>
<feature type="compositionally biased region" description="Pro residues" evidence="2">
    <location>
        <begin position="101"/>
        <end position="110"/>
    </location>
</feature>
<name>A0A0N4UB22_DRAME</name>
<evidence type="ECO:0000256" key="3">
    <source>
        <dbReference type="SAM" id="Phobius"/>
    </source>
</evidence>
<feature type="compositionally biased region" description="Pro residues" evidence="2">
    <location>
        <begin position="217"/>
        <end position="226"/>
    </location>
</feature>
<keyword evidence="1" id="KW-0677">Repeat</keyword>
<dbReference type="InterPro" id="IPR008160">
    <property type="entry name" value="Collagen"/>
</dbReference>
<dbReference type="EMBL" id="UYYG01001167">
    <property type="protein sequence ID" value="VDN58291.1"/>
    <property type="molecule type" value="Genomic_DNA"/>
</dbReference>
<dbReference type="Pfam" id="PF01391">
    <property type="entry name" value="Collagen"/>
    <property type="match status" value="1"/>
</dbReference>
<dbReference type="Proteomes" id="UP000274756">
    <property type="component" value="Unassembled WGS sequence"/>
</dbReference>
<dbReference type="Proteomes" id="UP000038040">
    <property type="component" value="Unplaced"/>
</dbReference>
<evidence type="ECO:0000313" key="5">
    <source>
        <dbReference type="EMBL" id="VDN58291.1"/>
    </source>
</evidence>
<gene>
    <name evidence="5" type="ORF">DME_LOCUS8264</name>
</gene>
<accession>A0A0N4UB22</accession>
<dbReference type="PANTHER" id="PTHR24637:SF236">
    <property type="entry name" value="NEMATODE CUTICLE COLLAGEN N-TERMINAL DOMAIN-CONTAINING PROTEIN"/>
    <property type="match status" value="1"/>
</dbReference>
<dbReference type="WBParaSite" id="DME_0000438101-mRNA-1">
    <property type="protein sequence ID" value="DME_0000438101-mRNA-1"/>
    <property type="gene ID" value="DME_0000438101"/>
</dbReference>